<dbReference type="Gene3D" id="2.60.40.1180">
    <property type="entry name" value="Golgi alpha-mannosidase II"/>
    <property type="match status" value="1"/>
</dbReference>
<dbReference type="Proteomes" id="UP000217076">
    <property type="component" value="Unassembled WGS sequence"/>
</dbReference>
<evidence type="ECO:0000313" key="9">
    <source>
        <dbReference type="EMBL" id="SDG76957.1"/>
    </source>
</evidence>
<name>A0A1G7WYB7_9PROT</name>
<gene>
    <name evidence="6" type="primary">glgE</name>
    <name evidence="9" type="ORF">SAMN05421742_102366</name>
</gene>
<evidence type="ECO:0000256" key="2">
    <source>
        <dbReference type="ARBA" id="ARBA00022676"/>
    </source>
</evidence>
<evidence type="ECO:0000256" key="1">
    <source>
        <dbReference type="ARBA" id="ARBA00011738"/>
    </source>
</evidence>
<dbReference type="InterPro" id="IPR026585">
    <property type="entry name" value="GlgE"/>
</dbReference>
<comment type="catalytic activity">
    <reaction evidence="5 6">
        <text>alpha-maltose 1-phosphate + [(1-&gt;4)-alpha-D-glucosyl](n) = [(1-&gt;4)-alpha-D-glucosyl](n+2) + phosphate</text>
        <dbReference type="Rhea" id="RHEA:42692"/>
        <dbReference type="Rhea" id="RHEA-COMP:9584"/>
        <dbReference type="Rhea" id="RHEA-COMP:10183"/>
        <dbReference type="ChEBI" id="CHEBI:15444"/>
        <dbReference type="ChEBI" id="CHEBI:43474"/>
        <dbReference type="ChEBI" id="CHEBI:63576"/>
        <dbReference type="EC" id="2.4.99.16"/>
    </reaction>
</comment>
<sequence>MTPCPTPFPTVSQPIVIQNVTPSVDGGRYPVKRVVGDLLTVTAEVFRDGHGVLGVVLESRPRPDAAWSAVPMTLVEPGLDRWRGELPLTALGRWDYRVVAWDDAWATWSRDITARLKAAQALDLELIEGRHLMEAAARRAEAAGADEDARCLTGILGEAAAHREVVERVRRLLHGDVAELMARHADRTRAVVQEPALEVVVEPTLARFAAWYEVAVRSQTDDPTRGGTFDDVIARLPEISALGFDVLYLMPIHPIGPRFRKGRNNSFPAEPGEPGSPYAIGGPEGGHTAIHPDLGSFEDFDRLVRAATDHGLALALDIAFQCSRDHPWIDEHPEWFQWRPDGSIRYAENPPKKYQDIVNLDFMGPHAEAIWTALREVFLFWCRRGVRIFRVDNPHTKPVPMWEWLIGEVKARHPDAIFLAEAFTRPPMMLMLAKVGYSQSYSYFTWRNFKPELIAYFEELTRPPHVEVMRANLFPSTPDILPEFLQRGGRPAFRIRAALAALLGSLYGIYNGYELCENAALPGREEYLDSEKYQIRVRDWNAPGHIKADLARLNRIRRDHPAFADPATLTFHPADDDSVLFFSRILPGGGDMVFVAVSLDPFEPRRATLSFPLERMGVGPGQPFEVRDLASGRRRLWRGAEHTVTLDPEEQPWLAFKITPWASVSYVDPYYG</sequence>
<dbReference type="GO" id="GO:0030979">
    <property type="term" value="P:alpha-glucan biosynthetic process"/>
    <property type="evidence" value="ECO:0007669"/>
    <property type="project" value="UniProtKB-UniRule"/>
</dbReference>
<feature type="binding site" evidence="6">
    <location>
        <position position="321"/>
    </location>
    <ligand>
        <name>alpha-maltose 1-phosphate</name>
        <dbReference type="ChEBI" id="CHEBI:63576"/>
    </ligand>
</feature>
<keyword evidence="10" id="KW-1185">Reference proteome</keyword>
<dbReference type="SUPFAM" id="SSF51445">
    <property type="entry name" value="(Trans)glycosidases"/>
    <property type="match status" value="1"/>
</dbReference>
<dbReference type="PANTHER" id="PTHR47786:SF2">
    <property type="entry name" value="GLYCOSYL HYDROLASE FAMILY 13 CATALYTIC DOMAIN-CONTAINING PROTEIN"/>
    <property type="match status" value="1"/>
</dbReference>
<dbReference type="GO" id="GO:0016758">
    <property type="term" value="F:hexosyltransferase activity"/>
    <property type="evidence" value="ECO:0007669"/>
    <property type="project" value="UniProtKB-UniRule"/>
</dbReference>
<dbReference type="InterPro" id="IPR017853">
    <property type="entry name" value="GH"/>
</dbReference>
<dbReference type="HAMAP" id="MF_02124">
    <property type="entry name" value="GlgE"/>
    <property type="match status" value="1"/>
</dbReference>
<dbReference type="GO" id="GO:0004553">
    <property type="term" value="F:hydrolase activity, hydrolyzing O-glycosyl compounds"/>
    <property type="evidence" value="ECO:0007669"/>
    <property type="project" value="InterPro"/>
</dbReference>
<dbReference type="Gene3D" id="1.20.58.80">
    <property type="entry name" value="Phosphotransferase system, lactose/cellobiose-type IIA subunit"/>
    <property type="match status" value="1"/>
</dbReference>
<dbReference type="AlphaFoldDB" id="A0A1G7WYB7"/>
<dbReference type="InterPro" id="IPR013783">
    <property type="entry name" value="Ig-like_fold"/>
</dbReference>
<feature type="domain" description="Glycosyl hydrolase family 13 catalytic" evidence="8">
    <location>
        <begin position="213"/>
        <end position="552"/>
    </location>
</feature>
<dbReference type="Gene3D" id="2.60.40.10">
    <property type="entry name" value="Immunoglobulins"/>
    <property type="match status" value="1"/>
</dbReference>
<proteinExistence type="inferred from homology"/>
<evidence type="ECO:0000259" key="8">
    <source>
        <dbReference type="SMART" id="SM00642"/>
    </source>
</evidence>
<keyword evidence="4 6" id="KW-0119">Carbohydrate metabolism</keyword>
<evidence type="ECO:0000256" key="7">
    <source>
        <dbReference type="SAM" id="MobiDB-lite"/>
    </source>
</evidence>
<dbReference type="Pfam" id="PF11896">
    <property type="entry name" value="GlgE_dom_N_S"/>
    <property type="match status" value="1"/>
</dbReference>
<organism evidence="9 10">
    <name type="scientific">Roseospirillum parvum</name>
    <dbReference type="NCBI Taxonomy" id="83401"/>
    <lineage>
        <taxon>Bacteria</taxon>
        <taxon>Pseudomonadati</taxon>
        <taxon>Pseudomonadota</taxon>
        <taxon>Alphaproteobacteria</taxon>
        <taxon>Rhodospirillales</taxon>
        <taxon>Rhodospirillaceae</taxon>
        <taxon>Roseospirillum</taxon>
    </lineage>
</organism>
<comment type="function">
    <text evidence="6">Maltosyltransferase that uses maltose 1-phosphate (M1P) as the sugar donor to elongate linear or branched alpha-(1-&gt;4)-glucans. Is involved in a branched alpha-glucan biosynthetic pathway from trehalose, together with TreS, Mak and GlgB.</text>
</comment>
<dbReference type="EC" id="2.4.99.16" evidence="6"/>
<feature type="binding site" evidence="6">
    <location>
        <position position="356"/>
    </location>
    <ligand>
        <name>alpha-maltose 1-phosphate</name>
        <dbReference type="ChEBI" id="CHEBI:63576"/>
    </ligand>
</feature>
<evidence type="ECO:0000256" key="3">
    <source>
        <dbReference type="ARBA" id="ARBA00022679"/>
    </source>
</evidence>
<dbReference type="Pfam" id="PF21702">
    <property type="entry name" value="GLGE_C"/>
    <property type="match status" value="1"/>
</dbReference>
<keyword evidence="3 6" id="KW-0808">Transferase</keyword>
<dbReference type="CDD" id="cd11344">
    <property type="entry name" value="AmyAc_GlgE_like"/>
    <property type="match status" value="1"/>
</dbReference>
<comment type="similarity">
    <text evidence="6">Belongs to the glycosyl hydrolase 13 family. GlgE subfamily.</text>
</comment>
<feature type="binding site" evidence="6">
    <location>
        <position position="393"/>
    </location>
    <ligand>
        <name>alpha-maltose 1-phosphate</name>
        <dbReference type="ChEBI" id="CHEBI:63576"/>
    </ligand>
</feature>
<evidence type="ECO:0000256" key="5">
    <source>
        <dbReference type="ARBA" id="ARBA00048735"/>
    </source>
</evidence>
<dbReference type="InterPro" id="IPR021828">
    <property type="entry name" value="GlgE_dom_N/S"/>
</dbReference>
<dbReference type="InterPro" id="IPR006047">
    <property type="entry name" value="GH13_cat_dom"/>
</dbReference>
<dbReference type="PANTHER" id="PTHR47786">
    <property type="entry name" value="ALPHA-1,4-GLUCAN:MALTOSE-1-PHOSPHATE MALTOSYLTRANSFERASE"/>
    <property type="match status" value="1"/>
</dbReference>
<reference evidence="10" key="1">
    <citation type="submission" date="2016-10" db="EMBL/GenBank/DDBJ databases">
        <authorList>
            <person name="Varghese N."/>
            <person name="Submissions S."/>
        </authorList>
    </citation>
    <scope>NUCLEOTIDE SEQUENCE [LARGE SCALE GENOMIC DNA]</scope>
    <source>
        <strain evidence="10">930I</strain>
    </source>
</reference>
<keyword evidence="2 6" id="KW-0328">Glycosyltransferase</keyword>
<accession>A0A1G7WYB7</accession>
<comment type="subunit">
    <text evidence="1 6">Homodimer.</text>
</comment>
<feature type="active site" description="Proton donor" evidence="6">
    <location>
        <position position="421"/>
    </location>
</feature>
<dbReference type="InterPro" id="IPR013780">
    <property type="entry name" value="Glyco_hydro_b"/>
</dbReference>
<dbReference type="SMART" id="SM00642">
    <property type="entry name" value="Aamy"/>
    <property type="match status" value="1"/>
</dbReference>
<feature type="binding site" evidence="6">
    <location>
        <position position="261"/>
    </location>
    <ligand>
        <name>alpha-maltose 1-phosphate</name>
        <dbReference type="ChEBI" id="CHEBI:63576"/>
    </ligand>
</feature>
<dbReference type="STRING" id="83401.SAMN05421742_102366"/>
<evidence type="ECO:0000313" key="10">
    <source>
        <dbReference type="Proteomes" id="UP000217076"/>
    </source>
</evidence>
<dbReference type="EMBL" id="FNCV01000002">
    <property type="protein sequence ID" value="SDG76957.1"/>
    <property type="molecule type" value="Genomic_DNA"/>
</dbReference>
<feature type="active site" description="Nucleophile" evidence="6">
    <location>
        <position position="392"/>
    </location>
</feature>
<dbReference type="RefSeq" id="WP_092616272.1">
    <property type="nucleotide sequence ID" value="NZ_FNCV01000002.1"/>
</dbReference>
<evidence type="ECO:0000256" key="4">
    <source>
        <dbReference type="ARBA" id="ARBA00023277"/>
    </source>
</evidence>
<feature type="binding site" evidence="6">
    <location>
        <begin position="532"/>
        <end position="533"/>
    </location>
    <ligand>
        <name>alpha-maltose 1-phosphate</name>
        <dbReference type="ChEBI" id="CHEBI:63576"/>
    </ligand>
</feature>
<dbReference type="Gene3D" id="3.20.20.80">
    <property type="entry name" value="Glycosidases"/>
    <property type="match status" value="1"/>
</dbReference>
<dbReference type="InterPro" id="IPR049171">
    <property type="entry name" value="GLGE_C"/>
</dbReference>
<protein>
    <recommendedName>
        <fullName evidence="6">Alpha-1,4-glucan:maltose-1-phosphate maltosyltransferase</fullName>
        <shortName evidence="6">GMPMT</shortName>
        <ecNumber evidence="6">2.4.99.16</ecNumber>
    </recommendedName>
    <alternativeName>
        <fullName evidence="6">(1-&gt;4)-alpha-D-glucan:maltose-1-phosphate alpha-D-maltosyltransferase</fullName>
    </alternativeName>
</protein>
<dbReference type="OrthoDB" id="9805159at2"/>
<feature type="site" description="Transition state stabilizer" evidence="6">
    <location>
        <position position="479"/>
    </location>
</feature>
<evidence type="ECO:0000256" key="6">
    <source>
        <dbReference type="HAMAP-Rule" id="MF_02124"/>
    </source>
</evidence>
<feature type="region of interest" description="Disordered" evidence="7">
    <location>
        <begin position="263"/>
        <end position="285"/>
    </location>
</feature>